<comment type="caution">
    <text evidence="1">The sequence shown here is derived from an EMBL/GenBank/DDBJ whole genome shotgun (WGS) entry which is preliminary data.</text>
</comment>
<name>A0A0F9F8D7_9ZZZZ</name>
<accession>A0A0F9F8D7</accession>
<proteinExistence type="predicted"/>
<gene>
    <name evidence="1" type="ORF">LCGC14_2274850</name>
</gene>
<protein>
    <submittedName>
        <fullName evidence="1">Uncharacterized protein</fullName>
    </submittedName>
</protein>
<feature type="non-terminal residue" evidence="1">
    <location>
        <position position="1"/>
    </location>
</feature>
<dbReference type="AlphaFoldDB" id="A0A0F9F8D7"/>
<sequence>LVTYDSLQGQPIYRNAIPPLLSGIFSHNEFLWGWDGSFLSWSDLDSVDNWGAFSREGINRDDGDAITVCFPTRTGIRILKNYSNYNLYDQKSKVEKVGDWGCIAPRSYAAADNGHFYLSARGVVFESEGLQLERTVISGLVSKKLRNFDIMSVETKSTAVGRYDKTAGQYRLTIGDSTYVYDKLASDLLGEEVWSIWTGLIFSDATLYNTEDELAFLPGDEFYFIQDGSSNLFLYGSSETDPSSAQIPITWGNANMLVDPGWKSEIMAVGIRGFSDSLSDTLWLRLIDETGTVTATNVVIDSLDQYYRIRAFPSNRALEHGIEIRSLTPTYPFLNGQIERIDIWYEPRIEPIWIR</sequence>
<reference evidence="1" key="1">
    <citation type="journal article" date="2015" name="Nature">
        <title>Complex archaea that bridge the gap between prokaryotes and eukaryotes.</title>
        <authorList>
            <person name="Spang A."/>
            <person name="Saw J.H."/>
            <person name="Jorgensen S.L."/>
            <person name="Zaremba-Niedzwiedzka K."/>
            <person name="Martijn J."/>
            <person name="Lind A.E."/>
            <person name="van Eijk R."/>
            <person name="Schleper C."/>
            <person name="Guy L."/>
            <person name="Ettema T.J."/>
        </authorList>
    </citation>
    <scope>NUCLEOTIDE SEQUENCE</scope>
</reference>
<dbReference type="EMBL" id="LAZR01031523">
    <property type="protein sequence ID" value="KKL53495.1"/>
    <property type="molecule type" value="Genomic_DNA"/>
</dbReference>
<organism evidence="1">
    <name type="scientific">marine sediment metagenome</name>
    <dbReference type="NCBI Taxonomy" id="412755"/>
    <lineage>
        <taxon>unclassified sequences</taxon>
        <taxon>metagenomes</taxon>
        <taxon>ecological metagenomes</taxon>
    </lineage>
</organism>
<evidence type="ECO:0000313" key="1">
    <source>
        <dbReference type="EMBL" id="KKL53495.1"/>
    </source>
</evidence>